<keyword evidence="1" id="KW-0732">Signal</keyword>
<comment type="caution">
    <text evidence="2">The sequence shown here is derived from an EMBL/GenBank/DDBJ whole genome shotgun (WGS) entry which is preliminary data.</text>
</comment>
<protein>
    <recommendedName>
        <fullName evidence="4">Secreted protein</fullName>
    </recommendedName>
</protein>
<dbReference type="EMBL" id="JAGINS010000002">
    <property type="protein sequence ID" value="MBP2363963.1"/>
    <property type="molecule type" value="Genomic_DNA"/>
</dbReference>
<organism evidence="2 3">
    <name type="scientific">Streptomyces clavifer</name>
    <dbReference type="NCBI Taxonomy" id="68188"/>
    <lineage>
        <taxon>Bacteria</taxon>
        <taxon>Bacillati</taxon>
        <taxon>Actinomycetota</taxon>
        <taxon>Actinomycetes</taxon>
        <taxon>Kitasatosporales</taxon>
        <taxon>Streptomycetaceae</taxon>
        <taxon>Streptomyces</taxon>
    </lineage>
</organism>
<dbReference type="Proteomes" id="UP001519311">
    <property type="component" value="Unassembled WGS sequence"/>
</dbReference>
<feature type="signal peptide" evidence="1">
    <location>
        <begin position="1"/>
        <end position="30"/>
    </location>
</feature>
<evidence type="ECO:0000313" key="3">
    <source>
        <dbReference type="Proteomes" id="UP001519311"/>
    </source>
</evidence>
<sequence length="155" mass="16587">MIKNRSFRRIGTLAGTLSAAVLLTVTQASAASAETERATATTGPSSVDSWECAGIGGNDRSATVCYSALGDWFYLYDGKSDGYSAVVDWEIRDGQNRVVRYGATFNADGVGAVRYKNKDFPDGSNDSIRFRACLGNWGPKTIKAGSCSGWMTRST</sequence>
<evidence type="ECO:0000313" key="2">
    <source>
        <dbReference type="EMBL" id="MBP2363963.1"/>
    </source>
</evidence>
<evidence type="ECO:0008006" key="4">
    <source>
        <dbReference type="Google" id="ProtNLM"/>
    </source>
</evidence>
<keyword evidence="3" id="KW-1185">Reference proteome</keyword>
<name>A0ABS4VJ62_9ACTN</name>
<proteinExistence type="predicted"/>
<accession>A0ABS4VJ62</accession>
<reference evidence="2 3" key="1">
    <citation type="submission" date="2021-03" db="EMBL/GenBank/DDBJ databases">
        <title>Sequencing the genomes of 1000 actinobacteria strains.</title>
        <authorList>
            <person name="Klenk H.-P."/>
        </authorList>
    </citation>
    <scope>NUCLEOTIDE SEQUENCE [LARGE SCALE GENOMIC DNA]</scope>
    <source>
        <strain evidence="2 3">DSM 40843</strain>
    </source>
</reference>
<evidence type="ECO:0000256" key="1">
    <source>
        <dbReference type="SAM" id="SignalP"/>
    </source>
</evidence>
<gene>
    <name evidence="2" type="ORF">JOF59_006455</name>
</gene>
<feature type="chain" id="PRO_5046703584" description="Secreted protein" evidence="1">
    <location>
        <begin position="31"/>
        <end position="155"/>
    </location>
</feature>
<dbReference type="RefSeq" id="WP_209471678.1">
    <property type="nucleotide sequence ID" value="NZ_BMWJ01000007.1"/>
</dbReference>